<evidence type="ECO:0000313" key="7">
    <source>
        <dbReference type="Proteomes" id="UP000680989"/>
    </source>
</evidence>
<feature type="transmembrane region" description="Helical" evidence="5">
    <location>
        <begin position="13"/>
        <end position="41"/>
    </location>
</feature>
<evidence type="ECO:0000256" key="4">
    <source>
        <dbReference type="ARBA" id="ARBA00023136"/>
    </source>
</evidence>
<proteinExistence type="inferred from homology"/>
<comment type="similarity">
    <text evidence="5">Belongs to the 4-toluene sulfonate uptake permease (TSUP) (TC 2.A.102) family.</text>
</comment>
<evidence type="ECO:0000313" key="6">
    <source>
        <dbReference type="EMBL" id="QUP61720.1"/>
    </source>
</evidence>
<accession>A0ABX8A345</accession>
<organism evidence="6 7">
    <name type="scientific">Ralstonia nicotianae</name>
    <dbReference type="NCBI Taxonomy" id="3037696"/>
    <lineage>
        <taxon>Bacteria</taxon>
        <taxon>Pseudomonadati</taxon>
        <taxon>Pseudomonadota</taxon>
        <taxon>Betaproteobacteria</taxon>
        <taxon>Burkholderiales</taxon>
        <taxon>Burkholderiaceae</taxon>
        <taxon>Ralstonia</taxon>
        <taxon>Ralstonia solanacearum species complex</taxon>
    </lineage>
</organism>
<keyword evidence="5" id="KW-1003">Cell membrane</keyword>
<comment type="subcellular location">
    <subcellularLocation>
        <location evidence="5">Cell membrane</location>
        <topology evidence="5">Multi-pass membrane protein</topology>
    </subcellularLocation>
    <subcellularLocation>
        <location evidence="1">Membrane</location>
        <topology evidence="1">Multi-pass membrane protein</topology>
    </subcellularLocation>
</comment>
<keyword evidence="4 5" id="KW-0472">Membrane</keyword>
<evidence type="ECO:0000256" key="3">
    <source>
        <dbReference type="ARBA" id="ARBA00022989"/>
    </source>
</evidence>
<geneLocation type="plasmid" evidence="6 7">
    <name>pRS</name>
</geneLocation>
<protein>
    <recommendedName>
        <fullName evidence="5">Probable membrane transporter protein</fullName>
    </recommendedName>
</protein>
<dbReference type="InterPro" id="IPR002781">
    <property type="entry name" value="TM_pro_TauE-like"/>
</dbReference>
<keyword evidence="6" id="KW-0614">Plasmid</keyword>
<evidence type="ECO:0000256" key="5">
    <source>
        <dbReference type="RuleBase" id="RU363041"/>
    </source>
</evidence>
<keyword evidence="7" id="KW-1185">Reference proteome</keyword>
<gene>
    <name evidence="6" type="ORF">GO999_22955</name>
</gene>
<sequence>MAHHLVLTVLTNLLLGLGLGVAGGLLGIGGGLIAIPILGYLYGMDQHLAQGTALVMIAPNVLIGFLRYHQRHPVHLRSVAALCAVAMASTYVAARFAAGLDADHLRTAFAWFLIVLAVYFASQLQDRPHAEPAAAHPEPGAPRAMPPAAIALLGIASGGMSGIFTVGGGLVVVPALVTLFGMSQTRAQGMALALVVPGSLIALATYAHAGHVSWGTGIPLALGGMASVSWGVALAHRFSPMRLRLVFCAVLVGAAAAMLVEGA</sequence>
<dbReference type="PANTHER" id="PTHR43701">
    <property type="entry name" value="MEMBRANE TRANSPORTER PROTEIN MJ0441-RELATED"/>
    <property type="match status" value="1"/>
</dbReference>
<dbReference type="Pfam" id="PF01925">
    <property type="entry name" value="TauE"/>
    <property type="match status" value="1"/>
</dbReference>
<keyword evidence="2 5" id="KW-0812">Transmembrane</keyword>
<reference evidence="7" key="1">
    <citation type="submission" date="2019-12" db="EMBL/GenBank/DDBJ databases">
        <title>Whole-genome sequence of tobacco pathogen Ralstonia pseudosolanacearum strain RS, originating from Yunnan province of China.</title>
        <authorList>
            <person name="Lu C.-H."/>
        </authorList>
    </citation>
    <scope>NUCLEOTIDE SEQUENCE [LARGE SCALE GENOMIC DNA]</scope>
    <source>
        <strain evidence="7">RS</strain>
        <plasmid evidence="7">pRS</plasmid>
    </source>
</reference>
<evidence type="ECO:0000256" key="1">
    <source>
        <dbReference type="ARBA" id="ARBA00004141"/>
    </source>
</evidence>
<dbReference type="RefSeq" id="WP_211907208.1">
    <property type="nucleotide sequence ID" value="NZ_CP046675.1"/>
</dbReference>
<dbReference type="InterPro" id="IPR051598">
    <property type="entry name" value="TSUP/Inactive_protease-like"/>
</dbReference>
<dbReference type="PANTHER" id="PTHR43701:SF2">
    <property type="entry name" value="MEMBRANE TRANSPORTER PROTEIN YJNA-RELATED"/>
    <property type="match status" value="1"/>
</dbReference>
<feature type="transmembrane region" description="Helical" evidence="5">
    <location>
        <begin position="214"/>
        <end position="236"/>
    </location>
</feature>
<keyword evidence="3 5" id="KW-1133">Transmembrane helix</keyword>
<feature type="transmembrane region" description="Helical" evidence="5">
    <location>
        <begin position="243"/>
        <end position="260"/>
    </location>
</feature>
<dbReference type="EMBL" id="CP046675">
    <property type="protein sequence ID" value="QUP61720.1"/>
    <property type="molecule type" value="Genomic_DNA"/>
</dbReference>
<dbReference type="Proteomes" id="UP000680989">
    <property type="component" value="Plasmid pRS"/>
</dbReference>
<name>A0ABX8A345_9RALS</name>
<evidence type="ECO:0000256" key="2">
    <source>
        <dbReference type="ARBA" id="ARBA00022692"/>
    </source>
</evidence>
<feature type="transmembrane region" description="Helical" evidence="5">
    <location>
        <begin position="74"/>
        <end position="93"/>
    </location>
</feature>
<feature type="transmembrane region" description="Helical" evidence="5">
    <location>
        <begin position="148"/>
        <end position="177"/>
    </location>
</feature>
<feature type="transmembrane region" description="Helical" evidence="5">
    <location>
        <begin position="189"/>
        <end position="208"/>
    </location>
</feature>
<feature type="transmembrane region" description="Helical" evidence="5">
    <location>
        <begin position="48"/>
        <end position="68"/>
    </location>
</feature>